<evidence type="ECO:0000256" key="5">
    <source>
        <dbReference type="ARBA" id="ARBA00022989"/>
    </source>
</evidence>
<keyword evidence="3" id="KW-1003">Cell membrane</keyword>
<proteinExistence type="inferred from homology"/>
<dbReference type="GO" id="GO:0055085">
    <property type="term" value="P:transmembrane transport"/>
    <property type="evidence" value="ECO:0007669"/>
    <property type="project" value="InterPro"/>
</dbReference>
<evidence type="ECO:0000256" key="4">
    <source>
        <dbReference type="ARBA" id="ARBA00022692"/>
    </source>
</evidence>
<dbReference type="GO" id="GO:0005886">
    <property type="term" value="C:plasma membrane"/>
    <property type="evidence" value="ECO:0007669"/>
    <property type="project" value="UniProtKB-SubCell"/>
</dbReference>
<comment type="caution">
    <text evidence="9">The sequence shown here is derived from an EMBL/GenBank/DDBJ whole genome shotgun (WGS) entry which is preliminary data.</text>
</comment>
<dbReference type="Proteomes" id="UP000655287">
    <property type="component" value="Unassembled WGS sequence"/>
</dbReference>
<comment type="similarity">
    <text evidence="7">Belongs to the binding-protein-dependent transport system permease family.</text>
</comment>
<dbReference type="Gene3D" id="1.10.3720.10">
    <property type="entry name" value="MetI-like"/>
    <property type="match status" value="1"/>
</dbReference>
<dbReference type="InterPro" id="IPR035906">
    <property type="entry name" value="MetI-like_sf"/>
</dbReference>
<name>A0A919UY76_9ACTN</name>
<evidence type="ECO:0000256" key="2">
    <source>
        <dbReference type="ARBA" id="ARBA00022448"/>
    </source>
</evidence>
<dbReference type="Pfam" id="PF00528">
    <property type="entry name" value="BPD_transp_1"/>
    <property type="match status" value="1"/>
</dbReference>
<keyword evidence="5 7" id="KW-1133">Transmembrane helix</keyword>
<dbReference type="InterPro" id="IPR050809">
    <property type="entry name" value="UgpAE/MalFG_permease"/>
</dbReference>
<dbReference type="PANTHER" id="PTHR43227">
    <property type="entry name" value="BLL4140 PROTEIN"/>
    <property type="match status" value="1"/>
</dbReference>
<keyword evidence="6 7" id="KW-0472">Membrane</keyword>
<dbReference type="PROSITE" id="PS50928">
    <property type="entry name" value="ABC_TM1"/>
    <property type="match status" value="1"/>
</dbReference>
<accession>A0A919UY76</accession>
<dbReference type="CDD" id="cd06261">
    <property type="entry name" value="TM_PBP2"/>
    <property type="match status" value="1"/>
</dbReference>
<feature type="transmembrane region" description="Helical" evidence="7">
    <location>
        <begin position="261"/>
        <end position="281"/>
    </location>
</feature>
<evidence type="ECO:0000256" key="3">
    <source>
        <dbReference type="ARBA" id="ARBA00022475"/>
    </source>
</evidence>
<dbReference type="SUPFAM" id="SSF161098">
    <property type="entry name" value="MetI-like"/>
    <property type="match status" value="1"/>
</dbReference>
<feature type="domain" description="ABC transmembrane type-1" evidence="8">
    <location>
        <begin position="122"/>
        <end position="336"/>
    </location>
</feature>
<feature type="transmembrane region" description="Helical" evidence="7">
    <location>
        <begin position="125"/>
        <end position="145"/>
    </location>
</feature>
<feature type="transmembrane region" description="Helical" evidence="7">
    <location>
        <begin position="66"/>
        <end position="89"/>
    </location>
</feature>
<dbReference type="AlphaFoldDB" id="A0A919UY76"/>
<comment type="subcellular location">
    <subcellularLocation>
        <location evidence="1 7">Cell membrane</location>
        <topology evidence="1 7">Multi-pass membrane protein</topology>
    </subcellularLocation>
</comment>
<evidence type="ECO:0000256" key="6">
    <source>
        <dbReference type="ARBA" id="ARBA00023136"/>
    </source>
</evidence>
<organism evidence="9 10">
    <name type="scientific">Sphaerisporangium rufum</name>
    <dbReference type="NCBI Taxonomy" id="1381558"/>
    <lineage>
        <taxon>Bacteria</taxon>
        <taxon>Bacillati</taxon>
        <taxon>Actinomycetota</taxon>
        <taxon>Actinomycetes</taxon>
        <taxon>Streptosporangiales</taxon>
        <taxon>Streptosporangiaceae</taxon>
        <taxon>Sphaerisporangium</taxon>
    </lineage>
</organism>
<feature type="transmembrane region" description="Helical" evidence="7">
    <location>
        <begin position="207"/>
        <end position="232"/>
    </location>
</feature>
<dbReference type="EMBL" id="BOOU01000024">
    <property type="protein sequence ID" value="GII76574.1"/>
    <property type="molecule type" value="Genomic_DNA"/>
</dbReference>
<dbReference type="PANTHER" id="PTHR43227:SF8">
    <property type="entry name" value="DIACETYLCHITOBIOSE UPTAKE SYSTEM PERMEASE PROTEIN DASB"/>
    <property type="match status" value="1"/>
</dbReference>
<evidence type="ECO:0000313" key="10">
    <source>
        <dbReference type="Proteomes" id="UP000655287"/>
    </source>
</evidence>
<feature type="transmembrane region" description="Helical" evidence="7">
    <location>
        <begin position="315"/>
        <end position="336"/>
    </location>
</feature>
<evidence type="ECO:0000313" key="9">
    <source>
        <dbReference type="EMBL" id="GII76574.1"/>
    </source>
</evidence>
<keyword evidence="2 7" id="KW-0813">Transport</keyword>
<gene>
    <name evidence="9" type="ORF">Sru01_15560</name>
</gene>
<dbReference type="InterPro" id="IPR000515">
    <property type="entry name" value="MetI-like"/>
</dbReference>
<evidence type="ECO:0000256" key="7">
    <source>
        <dbReference type="RuleBase" id="RU363032"/>
    </source>
</evidence>
<evidence type="ECO:0000256" key="1">
    <source>
        <dbReference type="ARBA" id="ARBA00004651"/>
    </source>
</evidence>
<sequence>MATILPTRQATAEVAASAAGRDARQGEFCATPHGNANITGPERGVTAPSARPGTGHVLLRQHLAGYAFFLPFLVVFLVAIVAPLAYAVYLSLFQDRMIGGTVFVGLANYARAIGDAVFGTGLLRVALFLAVQVPIMLGLALFCALAIDSGRLRWPRLFRITIFMPYAVPAVVAALMWGYMYGDQFGLTGQIGRALGLDLPDLMSRSWMLAAIGNMVTWEFVGYNMILLYAALRAVPGELYEAAEVDGAGAVRIAWSIKLPALRPALLVATIFSIIGSFQLFNEPNILQKLAPAVVTTGYTPNMYAYNLAFNGQQINYSAAIAVVLGLVTVVVAYTVQLATARRERAL</sequence>
<reference evidence="9" key="1">
    <citation type="submission" date="2021-01" db="EMBL/GenBank/DDBJ databases">
        <title>Whole genome shotgun sequence of Sphaerisporangium rufum NBRC 109079.</title>
        <authorList>
            <person name="Komaki H."/>
            <person name="Tamura T."/>
        </authorList>
    </citation>
    <scope>NUCLEOTIDE SEQUENCE</scope>
    <source>
        <strain evidence="9">NBRC 109079</strain>
    </source>
</reference>
<evidence type="ECO:0000259" key="8">
    <source>
        <dbReference type="PROSITE" id="PS50928"/>
    </source>
</evidence>
<keyword evidence="4 7" id="KW-0812">Transmembrane</keyword>
<keyword evidence="10" id="KW-1185">Reference proteome</keyword>
<protein>
    <submittedName>
        <fullName evidence="9">ABC transporter permease</fullName>
    </submittedName>
</protein>
<feature type="transmembrane region" description="Helical" evidence="7">
    <location>
        <begin position="157"/>
        <end position="180"/>
    </location>
</feature>